<evidence type="ECO:0000313" key="10">
    <source>
        <dbReference type="EMBL" id="UJG42220.1"/>
    </source>
</evidence>
<evidence type="ECO:0000256" key="1">
    <source>
        <dbReference type="ARBA" id="ARBA00004141"/>
    </source>
</evidence>
<gene>
    <name evidence="10" type="ORF">K9W46_07340</name>
</gene>
<evidence type="ECO:0000256" key="4">
    <source>
        <dbReference type="ARBA" id="ARBA00022692"/>
    </source>
</evidence>
<evidence type="ECO:0000256" key="5">
    <source>
        <dbReference type="ARBA" id="ARBA00022989"/>
    </source>
</evidence>
<evidence type="ECO:0000256" key="2">
    <source>
        <dbReference type="ARBA" id="ARBA00007296"/>
    </source>
</evidence>
<accession>A0A9Y1FMB1</accession>
<reference evidence="10" key="1">
    <citation type="journal article" date="2022" name="Nat. Microbiol.">
        <title>Unique mobile elements and scalable gene flow at the prokaryote-eukaryote boundary revealed by circularized Asgard archaea genomes.</title>
        <authorList>
            <person name="Wu F."/>
            <person name="Speth D.R."/>
            <person name="Philosof A."/>
            <person name="Cremiere A."/>
            <person name="Narayanan A."/>
            <person name="Barco R.A."/>
            <person name="Connon S.A."/>
            <person name="Amend J.P."/>
            <person name="Antoshechkin I.A."/>
            <person name="Orphan V.J."/>
        </authorList>
    </citation>
    <scope>NUCLEOTIDE SEQUENCE</scope>
    <source>
        <strain evidence="10">PR6</strain>
    </source>
</reference>
<feature type="transmembrane region" description="Helical" evidence="8">
    <location>
        <begin position="42"/>
        <end position="67"/>
    </location>
</feature>
<evidence type="ECO:0000256" key="6">
    <source>
        <dbReference type="ARBA" id="ARBA00023065"/>
    </source>
</evidence>
<feature type="domain" description="V-ATPase proteolipid subunit C-like" evidence="9">
    <location>
        <begin position="41"/>
        <end position="100"/>
    </location>
</feature>
<sequence length="102" mass="10335">MKKNDLIIGLLAIVALIILTSKGTFAAEKIPLGEEGDMRPLGAALAIGLAGIGSGLGMGSAGSAGIGALVEKPEIFGKIFLFIVLIEAVAIYGLLVAILLIF</sequence>
<comment type="similarity">
    <text evidence="2 8">Belongs to the V-ATPase proteolipid subunit family.</text>
</comment>
<dbReference type="InterPro" id="IPR035921">
    <property type="entry name" value="F/V-ATP_Csub_sf"/>
</dbReference>
<proteinExistence type="inferred from homology"/>
<evidence type="ECO:0000256" key="7">
    <source>
        <dbReference type="ARBA" id="ARBA00023136"/>
    </source>
</evidence>
<dbReference type="InterPro" id="IPR002379">
    <property type="entry name" value="ATPase_proteolipid_c-like_dom"/>
</dbReference>
<dbReference type="GO" id="GO:0033179">
    <property type="term" value="C:proton-transporting V-type ATPase, V0 domain"/>
    <property type="evidence" value="ECO:0007669"/>
    <property type="project" value="InterPro"/>
</dbReference>
<dbReference type="InterPro" id="IPR000245">
    <property type="entry name" value="ATPase_proteolipid_csu"/>
</dbReference>
<dbReference type="SUPFAM" id="SSF81333">
    <property type="entry name" value="F1F0 ATP synthase subunit C"/>
    <property type="match status" value="1"/>
</dbReference>
<organism evidence="10">
    <name type="scientific">Candidatus Heimdallarchaeum endolithica</name>
    <dbReference type="NCBI Taxonomy" id="2876572"/>
    <lineage>
        <taxon>Archaea</taxon>
        <taxon>Promethearchaeati</taxon>
        <taxon>Candidatus Heimdallarchaeota</taxon>
        <taxon>Candidatus Heimdallarchaeia (ex Rinke et al. 2021) (nom. nud.)</taxon>
        <taxon>Candidatus Heimdallarchaeales</taxon>
        <taxon>Candidatus Heimdallarchaeaceae</taxon>
        <taxon>Candidatus Heimdallarchaeum</taxon>
    </lineage>
</organism>
<dbReference type="AlphaFoldDB" id="A0A9Y1FMB1"/>
<protein>
    <submittedName>
        <fullName evidence="10">ATP synthase subunit C</fullName>
    </submittedName>
</protein>
<keyword evidence="6 8" id="KW-0406">Ion transport</keyword>
<dbReference type="CDD" id="cd18120">
    <property type="entry name" value="ATP-synt_Vo_Ao_c"/>
    <property type="match status" value="1"/>
</dbReference>
<keyword evidence="5 8" id="KW-1133">Transmembrane helix</keyword>
<comment type="subcellular location">
    <subcellularLocation>
        <location evidence="1">Membrane</location>
        <topology evidence="1">Multi-pass membrane protein</topology>
    </subcellularLocation>
</comment>
<evidence type="ECO:0000259" key="9">
    <source>
        <dbReference type="Pfam" id="PF00137"/>
    </source>
</evidence>
<dbReference type="Proteomes" id="UP001200513">
    <property type="component" value="Chromosome"/>
</dbReference>
<evidence type="ECO:0000256" key="8">
    <source>
        <dbReference type="RuleBase" id="RU363060"/>
    </source>
</evidence>
<dbReference type="Pfam" id="PF00137">
    <property type="entry name" value="ATP-synt_C"/>
    <property type="match status" value="1"/>
</dbReference>
<keyword evidence="4 8" id="KW-0812">Transmembrane</keyword>
<evidence type="ECO:0000256" key="3">
    <source>
        <dbReference type="ARBA" id="ARBA00022448"/>
    </source>
</evidence>
<comment type="caution">
    <text evidence="8">Lacks conserved residue(s) required for the propagation of feature annotation.</text>
</comment>
<feature type="transmembrane region" description="Helical" evidence="8">
    <location>
        <begin position="79"/>
        <end position="101"/>
    </location>
</feature>
<dbReference type="EMBL" id="CP084167">
    <property type="protein sequence ID" value="UJG42220.1"/>
    <property type="molecule type" value="Genomic_DNA"/>
</dbReference>
<dbReference type="Gene3D" id="1.20.120.610">
    <property type="entry name" value="lithium bound rotor ring of v- atpase"/>
    <property type="match status" value="1"/>
</dbReference>
<name>A0A9Y1FMB1_9ARCH</name>
<keyword evidence="7 8" id="KW-0472">Membrane</keyword>
<dbReference type="GO" id="GO:0046961">
    <property type="term" value="F:proton-transporting ATPase activity, rotational mechanism"/>
    <property type="evidence" value="ECO:0007669"/>
    <property type="project" value="InterPro"/>
</dbReference>
<keyword evidence="3 8" id="KW-0813">Transport</keyword>
<dbReference type="PRINTS" id="PR00122">
    <property type="entry name" value="VACATPASE"/>
</dbReference>